<feature type="region of interest" description="Disordered" evidence="1">
    <location>
        <begin position="710"/>
        <end position="733"/>
    </location>
</feature>
<evidence type="ECO:0000256" key="2">
    <source>
        <dbReference type="SAM" id="Phobius"/>
    </source>
</evidence>
<evidence type="ECO:0000313" key="5">
    <source>
        <dbReference type="EMBL" id="VAW94554.1"/>
    </source>
</evidence>
<evidence type="ECO:0008006" key="6">
    <source>
        <dbReference type="Google" id="ProtNLM"/>
    </source>
</evidence>
<dbReference type="GO" id="GO:0030552">
    <property type="term" value="F:cAMP binding"/>
    <property type="evidence" value="ECO:0007669"/>
    <property type="project" value="TreeGrafter"/>
</dbReference>
<proteinExistence type="predicted"/>
<feature type="region of interest" description="Disordered" evidence="1">
    <location>
        <begin position="588"/>
        <end position="684"/>
    </location>
</feature>
<dbReference type="Gene3D" id="3.40.250.10">
    <property type="entry name" value="Rhodanese-like domain"/>
    <property type="match status" value="1"/>
</dbReference>
<dbReference type="CDD" id="cd00038">
    <property type="entry name" value="CAP_ED"/>
    <property type="match status" value="2"/>
</dbReference>
<feature type="transmembrane region" description="Helical" evidence="2">
    <location>
        <begin position="1084"/>
        <end position="1102"/>
    </location>
</feature>
<feature type="region of interest" description="Disordered" evidence="1">
    <location>
        <begin position="348"/>
        <end position="370"/>
    </location>
</feature>
<feature type="domain" description="Cyclic nucleotide-binding" evidence="3">
    <location>
        <begin position="18"/>
        <end position="117"/>
    </location>
</feature>
<dbReference type="InterPro" id="IPR018490">
    <property type="entry name" value="cNMP-bd_dom_sf"/>
</dbReference>
<keyword evidence="2" id="KW-0472">Membrane</keyword>
<dbReference type="PROSITE" id="PS50206">
    <property type="entry name" value="RHODANESE_3"/>
    <property type="match status" value="1"/>
</dbReference>
<dbReference type="InterPro" id="IPR050503">
    <property type="entry name" value="cAMP-dep_PK_reg_su-like"/>
</dbReference>
<dbReference type="GO" id="GO:0004862">
    <property type="term" value="F:cAMP-dependent protein kinase inhibitor activity"/>
    <property type="evidence" value="ECO:0007669"/>
    <property type="project" value="TreeGrafter"/>
</dbReference>
<organism evidence="5">
    <name type="scientific">hydrothermal vent metagenome</name>
    <dbReference type="NCBI Taxonomy" id="652676"/>
    <lineage>
        <taxon>unclassified sequences</taxon>
        <taxon>metagenomes</taxon>
        <taxon>ecological metagenomes</taxon>
    </lineage>
</organism>
<feature type="compositionally biased region" description="Polar residues" evidence="1">
    <location>
        <begin position="920"/>
        <end position="930"/>
    </location>
</feature>
<dbReference type="PANTHER" id="PTHR11635">
    <property type="entry name" value="CAMP-DEPENDENT PROTEIN KINASE REGULATORY CHAIN"/>
    <property type="match status" value="1"/>
</dbReference>
<feature type="region of interest" description="Disordered" evidence="1">
    <location>
        <begin position="477"/>
        <end position="507"/>
    </location>
</feature>
<feature type="region of interest" description="Disordered" evidence="1">
    <location>
        <begin position="894"/>
        <end position="934"/>
    </location>
</feature>
<dbReference type="AlphaFoldDB" id="A0A3B1AKZ7"/>
<feature type="domain" description="Rhodanese" evidence="4">
    <location>
        <begin position="270"/>
        <end position="354"/>
    </location>
</feature>
<dbReference type="SMART" id="SM00450">
    <property type="entry name" value="RHOD"/>
    <property type="match status" value="1"/>
</dbReference>
<dbReference type="GO" id="GO:0005829">
    <property type="term" value="C:cytosol"/>
    <property type="evidence" value="ECO:0007669"/>
    <property type="project" value="TreeGrafter"/>
</dbReference>
<protein>
    <recommendedName>
        <fullName evidence="6">Cyclic nucleotide-binding domain-containing protein</fullName>
    </recommendedName>
</protein>
<evidence type="ECO:0000256" key="1">
    <source>
        <dbReference type="SAM" id="MobiDB-lite"/>
    </source>
</evidence>
<feature type="compositionally biased region" description="Polar residues" evidence="1">
    <location>
        <begin position="354"/>
        <end position="365"/>
    </location>
</feature>
<dbReference type="CDD" id="cd00158">
    <property type="entry name" value="RHOD"/>
    <property type="match status" value="1"/>
</dbReference>
<feature type="compositionally biased region" description="Basic and acidic residues" evidence="1">
    <location>
        <begin position="588"/>
        <end position="608"/>
    </location>
</feature>
<dbReference type="PROSITE" id="PS50042">
    <property type="entry name" value="CNMP_BINDING_3"/>
    <property type="match status" value="2"/>
</dbReference>
<dbReference type="SMART" id="SM00100">
    <property type="entry name" value="cNMP"/>
    <property type="match status" value="2"/>
</dbReference>
<reference evidence="5" key="1">
    <citation type="submission" date="2018-06" db="EMBL/GenBank/DDBJ databases">
        <authorList>
            <person name="Zhirakovskaya E."/>
        </authorList>
    </citation>
    <scope>NUCLEOTIDE SEQUENCE</scope>
</reference>
<feature type="region of interest" description="Disordered" evidence="1">
    <location>
        <begin position="827"/>
        <end position="871"/>
    </location>
</feature>
<accession>A0A3B1AKZ7</accession>
<feature type="compositionally biased region" description="Low complexity" evidence="1">
    <location>
        <begin position="894"/>
        <end position="907"/>
    </location>
</feature>
<feature type="compositionally biased region" description="Basic and acidic residues" evidence="1">
    <location>
        <begin position="827"/>
        <end position="839"/>
    </location>
</feature>
<keyword evidence="2" id="KW-0812">Transmembrane</keyword>
<feature type="compositionally biased region" description="Basic and acidic residues" evidence="1">
    <location>
        <begin position="616"/>
        <end position="681"/>
    </location>
</feature>
<dbReference type="Pfam" id="PF00581">
    <property type="entry name" value="Rhodanese"/>
    <property type="match status" value="1"/>
</dbReference>
<dbReference type="InterPro" id="IPR014710">
    <property type="entry name" value="RmlC-like_jellyroll"/>
</dbReference>
<dbReference type="Pfam" id="PF00027">
    <property type="entry name" value="cNMP_binding"/>
    <property type="match status" value="1"/>
</dbReference>
<dbReference type="PANTHER" id="PTHR11635:SF166">
    <property type="entry name" value="CYCLIC NUCLEOTIDE-BINDING DOMAIN-CONTAINING PROTEIN"/>
    <property type="match status" value="1"/>
</dbReference>
<dbReference type="GO" id="GO:0005952">
    <property type="term" value="C:cAMP-dependent protein kinase complex"/>
    <property type="evidence" value="ECO:0007669"/>
    <property type="project" value="InterPro"/>
</dbReference>
<feature type="compositionally biased region" description="Basic and acidic residues" evidence="1">
    <location>
        <begin position="477"/>
        <end position="486"/>
    </location>
</feature>
<evidence type="ECO:0000259" key="4">
    <source>
        <dbReference type="PROSITE" id="PS50206"/>
    </source>
</evidence>
<feature type="region of interest" description="Disordered" evidence="1">
    <location>
        <begin position="394"/>
        <end position="426"/>
    </location>
</feature>
<feature type="compositionally biased region" description="Basic and acidic residues" evidence="1">
    <location>
        <begin position="910"/>
        <end position="919"/>
    </location>
</feature>
<gene>
    <name evidence="5" type="ORF">MNBD_GAMMA21-2968</name>
</gene>
<feature type="compositionally biased region" description="Basic and acidic residues" evidence="1">
    <location>
        <begin position="856"/>
        <end position="871"/>
    </location>
</feature>
<evidence type="ECO:0000259" key="3">
    <source>
        <dbReference type="PROSITE" id="PS50042"/>
    </source>
</evidence>
<dbReference type="EMBL" id="UOFR01000029">
    <property type="protein sequence ID" value="VAW94554.1"/>
    <property type="molecule type" value="Genomic_DNA"/>
</dbReference>
<dbReference type="SUPFAM" id="SSF52821">
    <property type="entry name" value="Rhodanese/Cell cycle control phosphatase"/>
    <property type="match status" value="1"/>
</dbReference>
<feature type="compositionally biased region" description="Basic and acidic residues" evidence="1">
    <location>
        <begin position="494"/>
        <end position="507"/>
    </location>
</feature>
<name>A0A3B1AKZ7_9ZZZZ</name>
<dbReference type="InterPro" id="IPR000595">
    <property type="entry name" value="cNMP-bd_dom"/>
</dbReference>
<keyword evidence="2" id="KW-1133">Transmembrane helix</keyword>
<feature type="domain" description="Cyclic nucleotide-binding" evidence="3">
    <location>
        <begin position="149"/>
        <end position="253"/>
    </location>
</feature>
<dbReference type="SUPFAM" id="SSF51206">
    <property type="entry name" value="cAMP-binding domain-like"/>
    <property type="match status" value="2"/>
</dbReference>
<dbReference type="InterPro" id="IPR036873">
    <property type="entry name" value="Rhodanese-like_dom_sf"/>
</dbReference>
<dbReference type="GO" id="GO:0034236">
    <property type="term" value="F:protein kinase A catalytic subunit binding"/>
    <property type="evidence" value="ECO:0007669"/>
    <property type="project" value="TreeGrafter"/>
</dbReference>
<dbReference type="Gene3D" id="2.60.120.10">
    <property type="entry name" value="Jelly Rolls"/>
    <property type="match status" value="2"/>
</dbReference>
<sequence>MSGAREYLQVKFLRTLEPLGSLSVDKLEEIANKSHVEELPPGRVVFRQGEKDARSTYLLSGSLELQVTGNPRTEVLKAKTADSRYPIAQEWPRPSTCRSKTNVVLLHIDSDLLEILLSNDPSGTYEVTEIGVHEDPESDWMLKFLQSPAFLQLPTANIQAILVKLEEMPVKAGDVVIKQGSADDYYYIVKLGKCSVSRRPAPKTDEIRLAILGPGDGFGEEALITNGKRNATVTAKEAGVLMRLSKSDFHELLVTPMLREVDHATMMSKVKAGAALLDVRTNKEFNTNGIQGAQNIPLSMMRVKSKNLNATREHIIYCNDSSQSRAAAFLLAQQSLDVYVLQGGLSKQDKPFSPATTAKSNSPIESTPAPVKIENNKAASIVTELPELNDKTYTEHKQHAVQTAAKASDAESTRQSAAKKTDKLTEKSNALLAQADRLANKTAHAEQERQKTQVEIDSLKQEALEQREKILASAKNEVEKGKEFAKQQEQAANKIREEAEQARQRAESELAKIKAEAQSVEQKQSELDAELKRAGIEKQQAERAADVARLMAQQEADEVKAEAEAVKQKALKEAERIRSELEARKTKMLAEEKLHQETALTEARRKAEQSVADASKAAEEARRQASLEADAIRKQALKEAESMRIQMDREKQNAAEQAARSKAEEELKRQEIEDERRKTLESARIQAETEADAIRHKAIQEAQIQAREEARRNAEAEAQEIRQKTIKQAHHEAREEARRLAETEAREMRKQTLEQLKLEREQAIRVAELEAESIRKQTIEEVSRKAMETAQLEADAIRRAAIEEAGRLRAEMEETRQLVETEAARARVQMEEESAEHAKHIAQHSARETAAIAAQEAERRAFDLESEQETRRQAMQFEEQRIAEQQARIAAQVEQQRQAEAARLQQANDQAKKQSDQRSQKAQQMAQSLRTKLDQHETAIQEDEFNLNMGRGPKLAKAKLHVVKGKTILEGEEDIFVFKAPSARPPSREEAEKLLQQAESQLAERTRNELPSFDLDYADEDDDELVIEQESEFSDSILLELDNITASSAPSPKVKTSVEDDHFGPIKDAVADGGGKRRRSRSSLIALAASVVVMVTISVVAITRPTYLEVDQVATVSEQQQPTRGLAAIRARTGNNKTILEDKMKSEAEDDFNKMLSKWRKQK</sequence>
<dbReference type="InterPro" id="IPR001763">
    <property type="entry name" value="Rhodanese-like_dom"/>
</dbReference>